<evidence type="ECO:0000256" key="7">
    <source>
        <dbReference type="ARBA" id="ARBA00047334"/>
    </source>
</evidence>
<dbReference type="CDD" id="cd00564">
    <property type="entry name" value="TMP_TenI"/>
    <property type="match status" value="1"/>
</dbReference>
<proteinExistence type="inferred from homology"/>
<dbReference type="NCBIfam" id="TIGR00693">
    <property type="entry name" value="thiE"/>
    <property type="match status" value="1"/>
</dbReference>
<dbReference type="PANTHER" id="PTHR20857">
    <property type="entry name" value="THIAMINE-PHOSPHATE PYROPHOSPHORYLASE"/>
    <property type="match status" value="1"/>
</dbReference>
<keyword evidence="6 10" id="KW-0784">Thiamine biosynthesis</keyword>
<keyword evidence="15" id="KW-1185">Reference proteome</keyword>
<gene>
    <name evidence="14" type="ORF">J6595_01095</name>
</gene>
<comment type="catalytic activity">
    <reaction evidence="7 10">
        <text>4-methyl-5-(2-phosphooxyethyl)-thiazole + 4-amino-2-methyl-5-(diphosphooxymethyl)pyrimidine + H(+) = thiamine phosphate + diphosphate</text>
        <dbReference type="Rhea" id="RHEA:22328"/>
        <dbReference type="ChEBI" id="CHEBI:15378"/>
        <dbReference type="ChEBI" id="CHEBI:33019"/>
        <dbReference type="ChEBI" id="CHEBI:37575"/>
        <dbReference type="ChEBI" id="CHEBI:57841"/>
        <dbReference type="ChEBI" id="CHEBI:58296"/>
        <dbReference type="EC" id="2.5.1.3"/>
    </reaction>
</comment>
<dbReference type="InterPro" id="IPR034291">
    <property type="entry name" value="TMP_synthase"/>
</dbReference>
<reference evidence="14 15" key="1">
    <citation type="submission" date="2021-04" db="EMBL/GenBank/DDBJ databases">
        <title>Whole genome sequence of Jiella sp. KSK16Y-1.</title>
        <authorList>
            <person name="Tuo L."/>
        </authorList>
    </citation>
    <scope>NUCLEOTIDE SEQUENCE [LARGE SCALE GENOMIC DNA]</scope>
    <source>
        <strain evidence="14 15">KSK16Y-1</strain>
    </source>
</reference>
<feature type="domain" description="Thiamine phosphate synthase/TenI" evidence="13">
    <location>
        <begin position="13"/>
        <end position="180"/>
    </location>
</feature>
<dbReference type="InterPro" id="IPR036206">
    <property type="entry name" value="ThiamineP_synth_sf"/>
</dbReference>
<dbReference type="PANTHER" id="PTHR20857:SF15">
    <property type="entry name" value="THIAMINE-PHOSPHATE SYNTHASE"/>
    <property type="match status" value="1"/>
</dbReference>
<dbReference type="SUPFAM" id="SSF51391">
    <property type="entry name" value="Thiamin phosphate synthase"/>
    <property type="match status" value="1"/>
</dbReference>
<dbReference type="Pfam" id="PF02581">
    <property type="entry name" value="TMP-TENI"/>
    <property type="match status" value="1"/>
</dbReference>
<accession>A0ABS4BBR2</accession>
<protein>
    <recommendedName>
        <fullName evidence="10">Thiamine-phosphate synthase</fullName>
        <ecNumber evidence="10">2.5.1.3</ecNumber>
    </recommendedName>
    <alternativeName>
        <fullName evidence="10">Thiamine-phosphate pyrophosphorylase</fullName>
    </alternativeName>
</protein>
<evidence type="ECO:0000256" key="6">
    <source>
        <dbReference type="ARBA" id="ARBA00022977"/>
    </source>
</evidence>
<dbReference type="GO" id="GO:0004789">
    <property type="term" value="F:thiamine-phosphate diphosphorylase activity"/>
    <property type="evidence" value="ECO:0007669"/>
    <property type="project" value="UniProtKB-EC"/>
</dbReference>
<keyword evidence="4" id="KW-0479">Metal-binding</keyword>
<evidence type="ECO:0000313" key="14">
    <source>
        <dbReference type="EMBL" id="MBP0614185.1"/>
    </source>
</evidence>
<keyword evidence="3 10" id="KW-0808">Transferase</keyword>
<dbReference type="InterPro" id="IPR022998">
    <property type="entry name" value="ThiamineP_synth_TenI"/>
</dbReference>
<keyword evidence="5" id="KW-0460">Magnesium</keyword>
<comment type="similarity">
    <text evidence="10">Belongs to the thiamine-phosphate synthase family.</text>
</comment>
<sequence length="247" mass="26627">MTVLDPFYLIVDSADWIERLVPLGVKLVQLRVKDTPEPALRAEIRRARNICRRHGCQLIVNDFWQLAIAEGCDFVHLGQEDLVEADLGAIRRAGLSLGISTHDEAELEIALAAKPDYVALGPVWPTILKKMPFAPQTPARLAAWKRAIGDLPLVAIGGVTVERLPQVFANGADSAAVVTDVTRNADPEGRTREWIAATRGYVQADSPRPRVSSPSADTPLCLPASPPQGGRSAVLAAPPSPSVKVQD</sequence>
<evidence type="ECO:0000256" key="2">
    <source>
        <dbReference type="ARBA" id="ARBA00005165"/>
    </source>
</evidence>
<evidence type="ECO:0000256" key="12">
    <source>
        <dbReference type="SAM" id="MobiDB-lite"/>
    </source>
</evidence>
<evidence type="ECO:0000256" key="9">
    <source>
        <dbReference type="ARBA" id="ARBA00047883"/>
    </source>
</evidence>
<comment type="caution">
    <text evidence="14">The sequence shown here is derived from an EMBL/GenBank/DDBJ whole genome shotgun (WGS) entry which is preliminary data.</text>
</comment>
<evidence type="ECO:0000256" key="3">
    <source>
        <dbReference type="ARBA" id="ARBA00022679"/>
    </source>
</evidence>
<name>A0ABS4BBR2_9HYPH</name>
<comment type="catalytic activity">
    <reaction evidence="9 10">
        <text>2-[(2R,5Z)-2-carboxy-4-methylthiazol-5(2H)-ylidene]ethyl phosphate + 4-amino-2-methyl-5-(diphosphooxymethyl)pyrimidine + 2 H(+) = thiamine phosphate + CO2 + diphosphate</text>
        <dbReference type="Rhea" id="RHEA:47844"/>
        <dbReference type="ChEBI" id="CHEBI:15378"/>
        <dbReference type="ChEBI" id="CHEBI:16526"/>
        <dbReference type="ChEBI" id="CHEBI:33019"/>
        <dbReference type="ChEBI" id="CHEBI:37575"/>
        <dbReference type="ChEBI" id="CHEBI:57841"/>
        <dbReference type="ChEBI" id="CHEBI:62899"/>
        <dbReference type="EC" id="2.5.1.3"/>
    </reaction>
</comment>
<evidence type="ECO:0000256" key="8">
    <source>
        <dbReference type="ARBA" id="ARBA00047851"/>
    </source>
</evidence>
<evidence type="ECO:0000256" key="5">
    <source>
        <dbReference type="ARBA" id="ARBA00022842"/>
    </source>
</evidence>
<evidence type="ECO:0000259" key="13">
    <source>
        <dbReference type="Pfam" id="PF02581"/>
    </source>
</evidence>
<feature type="region of interest" description="Disordered" evidence="12">
    <location>
        <begin position="203"/>
        <end position="247"/>
    </location>
</feature>
<dbReference type="Gene3D" id="3.20.20.70">
    <property type="entry name" value="Aldolase class I"/>
    <property type="match status" value="1"/>
</dbReference>
<evidence type="ECO:0000313" key="15">
    <source>
        <dbReference type="Proteomes" id="UP000678276"/>
    </source>
</evidence>
<evidence type="ECO:0000256" key="11">
    <source>
        <dbReference type="RuleBase" id="RU004253"/>
    </source>
</evidence>
<organism evidence="14 15">
    <name type="scientific">Jiella mangrovi</name>
    <dbReference type="NCBI Taxonomy" id="2821407"/>
    <lineage>
        <taxon>Bacteria</taxon>
        <taxon>Pseudomonadati</taxon>
        <taxon>Pseudomonadota</taxon>
        <taxon>Alphaproteobacteria</taxon>
        <taxon>Hyphomicrobiales</taxon>
        <taxon>Aurantimonadaceae</taxon>
        <taxon>Jiella</taxon>
    </lineage>
</organism>
<evidence type="ECO:0000256" key="4">
    <source>
        <dbReference type="ARBA" id="ARBA00022723"/>
    </source>
</evidence>
<comment type="pathway">
    <text evidence="2 11">Cofactor biosynthesis; thiamine diphosphate biosynthesis; thiamine phosphate from 4-amino-2-methyl-5-diphosphomethylpyrimidine and 4-methyl-5-(2-phosphoethyl)-thiazole: step 1/1.</text>
</comment>
<evidence type="ECO:0000256" key="1">
    <source>
        <dbReference type="ARBA" id="ARBA00001946"/>
    </source>
</evidence>
<comment type="catalytic activity">
    <reaction evidence="8 10">
        <text>2-(2-carboxy-4-methylthiazol-5-yl)ethyl phosphate + 4-amino-2-methyl-5-(diphosphooxymethyl)pyrimidine + 2 H(+) = thiamine phosphate + CO2 + diphosphate</text>
        <dbReference type="Rhea" id="RHEA:47848"/>
        <dbReference type="ChEBI" id="CHEBI:15378"/>
        <dbReference type="ChEBI" id="CHEBI:16526"/>
        <dbReference type="ChEBI" id="CHEBI:33019"/>
        <dbReference type="ChEBI" id="CHEBI:37575"/>
        <dbReference type="ChEBI" id="CHEBI:57841"/>
        <dbReference type="ChEBI" id="CHEBI:62890"/>
        <dbReference type="EC" id="2.5.1.3"/>
    </reaction>
</comment>
<dbReference type="EC" id="2.5.1.3" evidence="10"/>
<dbReference type="EMBL" id="JAGJCF010000001">
    <property type="protein sequence ID" value="MBP0614185.1"/>
    <property type="molecule type" value="Genomic_DNA"/>
</dbReference>
<dbReference type="Proteomes" id="UP000678276">
    <property type="component" value="Unassembled WGS sequence"/>
</dbReference>
<comment type="cofactor">
    <cofactor evidence="1">
        <name>Mg(2+)</name>
        <dbReference type="ChEBI" id="CHEBI:18420"/>
    </cofactor>
</comment>
<evidence type="ECO:0000256" key="10">
    <source>
        <dbReference type="RuleBase" id="RU003826"/>
    </source>
</evidence>
<dbReference type="InterPro" id="IPR013785">
    <property type="entry name" value="Aldolase_TIM"/>
</dbReference>
<dbReference type="NCBIfam" id="NF000734">
    <property type="entry name" value="PRK00043.1-5"/>
    <property type="match status" value="1"/>
</dbReference>